<proteinExistence type="predicted"/>
<dbReference type="SMART" id="SM00213">
    <property type="entry name" value="UBQ"/>
    <property type="match status" value="1"/>
</dbReference>
<dbReference type="CDD" id="cd01808">
    <property type="entry name" value="Ubl_PLICs"/>
    <property type="match status" value="1"/>
</dbReference>
<dbReference type="FunFam" id="1.10.260.100:FF:000001">
    <property type="entry name" value="Ubiquilin 1"/>
    <property type="match status" value="1"/>
</dbReference>
<dbReference type="PROSITE" id="PS50030">
    <property type="entry name" value="UBA"/>
    <property type="match status" value="1"/>
</dbReference>
<dbReference type="Proteomes" id="UP001367676">
    <property type="component" value="Unassembled WGS sequence"/>
</dbReference>
<dbReference type="EMBL" id="JBBCAQ010000020">
    <property type="protein sequence ID" value="KAK7592718.1"/>
    <property type="molecule type" value="Genomic_DNA"/>
</dbReference>
<dbReference type="InterPro" id="IPR015940">
    <property type="entry name" value="UBA"/>
</dbReference>
<reference evidence="5 6" key="1">
    <citation type="submission" date="2024-03" db="EMBL/GenBank/DDBJ databases">
        <title>Adaptation during the transition from Ophiocordyceps entomopathogen to insect associate is accompanied by gene loss and intensified selection.</title>
        <authorList>
            <person name="Ward C.M."/>
            <person name="Onetto C.A."/>
            <person name="Borneman A.R."/>
        </authorList>
    </citation>
    <scope>NUCLEOTIDE SEQUENCE [LARGE SCALE GENOMIC DNA]</scope>
    <source>
        <strain evidence="5">AWRI1</strain>
        <tissue evidence="5">Single Adult Female</tissue>
    </source>
</reference>
<evidence type="ECO:0000256" key="2">
    <source>
        <dbReference type="SAM" id="MobiDB-lite"/>
    </source>
</evidence>
<dbReference type="FunFam" id="1.10.8.10:FF:000077">
    <property type="entry name" value="Ubiquilin like"/>
    <property type="match status" value="1"/>
</dbReference>
<dbReference type="Pfam" id="PF00240">
    <property type="entry name" value="ubiquitin"/>
    <property type="match status" value="1"/>
</dbReference>
<dbReference type="Gene3D" id="1.10.260.100">
    <property type="match status" value="1"/>
</dbReference>
<gene>
    <name evidence="5" type="ORF">V9T40_007470</name>
</gene>
<dbReference type="SUPFAM" id="SSF54236">
    <property type="entry name" value="Ubiquitin-like"/>
    <property type="match status" value="1"/>
</dbReference>
<dbReference type="FunFam" id="3.10.20.90:FF:000095">
    <property type="entry name" value="Ubiquilin 4"/>
    <property type="match status" value="1"/>
</dbReference>
<dbReference type="SUPFAM" id="SSF46934">
    <property type="entry name" value="UBA-like"/>
    <property type="match status" value="1"/>
</dbReference>
<dbReference type="InterPro" id="IPR000626">
    <property type="entry name" value="Ubiquitin-like_dom"/>
</dbReference>
<feature type="compositionally biased region" description="Polar residues" evidence="2">
    <location>
        <begin position="271"/>
        <end position="280"/>
    </location>
</feature>
<dbReference type="Gene3D" id="3.10.20.90">
    <property type="entry name" value="Phosphatidylinositol 3-kinase Catalytic Subunit, Chain A, domain 1"/>
    <property type="match status" value="1"/>
</dbReference>
<dbReference type="PROSITE" id="PS50053">
    <property type="entry name" value="UBIQUITIN_2"/>
    <property type="match status" value="1"/>
</dbReference>
<organism evidence="5 6">
    <name type="scientific">Parthenolecanium corni</name>
    <dbReference type="NCBI Taxonomy" id="536013"/>
    <lineage>
        <taxon>Eukaryota</taxon>
        <taxon>Metazoa</taxon>
        <taxon>Ecdysozoa</taxon>
        <taxon>Arthropoda</taxon>
        <taxon>Hexapoda</taxon>
        <taxon>Insecta</taxon>
        <taxon>Pterygota</taxon>
        <taxon>Neoptera</taxon>
        <taxon>Paraneoptera</taxon>
        <taxon>Hemiptera</taxon>
        <taxon>Sternorrhyncha</taxon>
        <taxon>Coccoidea</taxon>
        <taxon>Coccidae</taxon>
        <taxon>Parthenolecanium</taxon>
    </lineage>
</organism>
<dbReference type="SMART" id="SM00727">
    <property type="entry name" value="STI1"/>
    <property type="match status" value="4"/>
</dbReference>
<dbReference type="Pfam" id="PF00627">
    <property type="entry name" value="UBA"/>
    <property type="match status" value="1"/>
</dbReference>
<sequence length="568" mass="61655">MADDESKSKISVTVKTPKDKHVVEVEEDASIKDFKELVAQKFNAQQDQICLIFAGKIMKDHETLKSHNVKNGLTVHLVIKTSSRATEPGGPENNQTRSSTTTSTTANASGNSNLPFGLGAFGGLQGLENLGLGGNFVEMQQRMQQALLSNPDAVRQVMDNPLVQQLMNDPNNVRQLLLSNPQMQDIIEHHPEINHMLNNPDLLRQTMEMARNPSMLQELMRTQDRALSNLESIPGGFNALQRMYREIQEPLLNAASEHLGRNPYAVDGSNAEGNPQQGQENRNPLPNPWSPNSNDVTSSTDRNEESQPRSGSSSAAGGLFGNASLQNLMQQLMQNPQLMQSMLSAPYTQSMMQAMAADPDMAANVIGANPMFSSNPELLAQMREMLPTFFQQMQNPEIQSMVANPNALSALQQIQQGLEQLRTSAPGFVNSLGINQSMPPSLLVPPFSNSASTTTAASSPGTNSVSNTTTSTPTTTSSTNTSSTNTTSSSSNDAFSQFMSRMLASMNNQPQGANSQPPEERYRSQLEQLTAMGFLNREANLQALTATFGDVNAAVERLLSNGSQLTHS</sequence>
<evidence type="ECO:0000313" key="5">
    <source>
        <dbReference type="EMBL" id="KAK7592718.1"/>
    </source>
</evidence>
<dbReference type="InterPro" id="IPR009060">
    <property type="entry name" value="UBA-like_sf"/>
</dbReference>
<dbReference type="Pfam" id="PF23195">
    <property type="entry name" value="UBQLN1"/>
    <property type="match status" value="1"/>
</dbReference>
<feature type="region of interest" description="Disordered" evidence="2">
    <location>
        <begin position="82"/>
        <end position="111"/>
    </location>
</feature>
<dbReference type="InterPro" id="IPR029071">
    <property type="entry name" value="Ubiquitin-like_domsf"/>
</dbReference>
<dbReference type="CDD" id="cd14399">
    <property type="entry name" value="UBA_PLICs"/>
    <property type="match status" value="1"/>
</dbReference>
<dbReference type="InterPro" id="IPR015496">
    <property type="entry name" value="Ubiquilin"/>
</dbReference>
<feature type="compositionally biased region" description="Low complexity" evidence="2">
    <location>
        <begin position="93"/>
        <end position="111"/>
    </location>
</feature>
<evidence type="ECO:0000313" key="6">
    <source>
        <dbReference type="Proteomes" id="UP001367676"/>
    </source>
</evidence>
<feature type="compositionally biased region" description="Low complexity" evidence="2">
    <location>
        <begin position="450"/>
        <end position="492"/>
    </location>
</feature>
<dbReference type="InterPro" id="IPR006636">
    <property type="entry name" value="STI1_HS-bd"/>
</dbReference>
<dbReference type="SMART" id="SM00165">
    <property type="entry name" value="UBA"/>
    <property type="match status" value="1"/>
</dbReference>
<dbReference type="PANTHER" id="PTHR10677:SF3">
    <property type="entry name" value="FI07626P-RELATED"/>
    <property type="match status" value="1"/>
</dbReference>
<dbReference type="GO" id="GO:0005829">
    <property type="term" value="C:cytosol"/>
    <property type="evidence" value="ECO:0007669"/>
    <property type="project" value="TreeGrafter"/>
</dbReference>
<dbReference type="GO" id="GO:0031593">
    <property type="term" value="F:polyubiquitin modification-dependent protein binding"/>
    <property type="evidence" value="ECO:0007669"/>
    <property type="project" value="TreeGrafter"/>
</dbReference>
<keyword evidence="6" id="KW-1185">Reference proteome</keyword>
<dbReference type="PANTHER" id="PTHR10677">
    <property type="entry name" value="UBIQUILIN"/>
    <property type="match status" value="1"/>
</dbReference>
<evidence type="ECO:0000256" key="1">
    <source>
        <dbReference type="ARBA" id="ARBA00074668"/>
    </source>
</evidence>
<dbReference type="AlphaFoldDB" id="A0AAN9Y5V6"/>
<evidence type="ECO:0000259" key="4">
    <source>
        <dbReference type="PROSITE" id="PS50053"/>
    </source>
</evidence>
<feature type="domain" description="UBA" evidence="3">
    <location>
        <begin position="517"/>
        <end position="561"/>
    </location>
</feature>
<name>A0AAN9Y5V6_9HEMI</name>
<evidence type="ECO:0000259" key="3">
    <source>
        <dbReference type="PROSITE" id="PS50030"/>
    </source>
</evidence>
<dbReference type="GO" id="GO:0006511">
    <property type="term" value="P:ubiquitin-dependent protein catabolic process"/>
    <property type="evidence" value="ECO:0007669"/>
    <property type="project" value="TreeGrafter"/>
</dbReference>
<dbReference type="Gene3D" id="1.10.8.10">
    <property type="entry name" value="DNA helicase RuvA subunit, C-terminal domain"/>
    <property type="match status" value="1"/>
</dbReference>
<feature type="domain" description="Ubiquitin-like" evidence="4">
    <location>
        <begin position="10"/>
        <end position="84"/>
    </location>
</feature>
<feature type="region of interest" description="Disordered" evidence="2">
    <location>
        <begin position="445"/>
        <end position="493"/>
    </location>
</feature>
<accession>A0AAN9Y5V6</accession>
<feature type="region of interest" description="Disordered" evidence="2">
    <location>
        <begin position="261"/>
        <end position="318"/>
    </location>
</feature>
<comment type="caution">
    <text evidence="5">The sequence shown here is derived from an EMBL/GenBank/DDBJ whole genome shotgun (WGS) entry which is preliminary data.</text>
</comment>
<protein>
    <recommendedName>
        <fullName evidence="1">Ubiquilin-like protein</fullName>
    </recommendedName>
</protein>